<accession>A0ABR9QFI4</accession>
<dbReference type="InterPro" id="IPR000182">
    <property type="entry name" value="GNAT_dom"/>
</dbReference>
<dbReference type="RefSeq" id="WP_193534717.1">
    <property type="nucleotide sequence ID" value="NZ_JADCLJ010000007.1"/>
</dbReference>
<dbReference type="SUPFAM" id="SSF55729">
    <property type="entry name" value="Acyl-CoA N-acyltransferases (Nat)"/>
    <property type="match status" value="1"/>
</dbReference>
<gene>
    <name evidence="2" type="ORF">IMZ08_04140</name>
</gene>
<keyword evidence="3" id="KW-1185">Reference proteome</keyword>
<dbReference type="Gene3D" id="3.40.630.30">
    <property type="match status" value="1"/>
</dbReference>
<reference evidence="2 3" key="1">
    <citation type="submission" date="2020-10" db="EMBL/GenBank/DDBJ databases">
        <title>Bacillus sp. HD4P25, an endophyte from a halophyte.</title>
        <authorList>
            <person name="Sun J.-Q."/>
        </authorList>
    </citation>
    <scope>NUCLEOTIDE SEQUENCE [LARGE SCALE GENOMIC DNA]</scope>
    <source>
        <strain evidence="2 3">YIM 93174</strain>
    </source>
</reference>
<evidence type="ECO:0000313" key="3">
    <source>
        <dbReference type="Proteomes" id="UP001516662"/>
    </source>
</evidence>
<protein>
    <submittedName>
        <fullName evidence="2">GNAT family N-acetyltransferase</fullName>
    </submittedName>
</protein>
<feature type="domain" description="N-acetyltransferase" evidence="1">
    <location>
        <begin position="1"/>
        <end position="159"/>
    </location>
</feature>
<dbReference type="Pfam" id="PF00583">
    <property type="entry name" value="Acetyltransf_1"/>
    <property type="match status" value="1"/>
</dbReference>
<evidence type="ECO:0000313" key="2">
    <source>
        <dbReference type="EMBL" id="MBE4907249.1"/>
    </source>
</evidence>
<comment type="caution">
    <text evidence="2">The sequence shown here is derived from an EMBL/GenBank/DDBJ whole genome shotgun (WGS) entry which is preliminary data.</text>
</comment>
<dbReference type="Proteomes" id="UP001516662">
    <property type="component" value="Unassembled WGS sequence"/>
</dbReference>
<dbReference type="EMBL" id="JADCLJ010000007">
    <property type="protein sequence ID" value="MBE4907249.1"/>
    <property type="molecule type" value="Genomic_DNA"/>
</dbReference>
<proteinExistence type="predicted"/>
<dbReference type="InterPro" id="IPR016181">
    <property type="entry name" value="Acyl_CoA_acyltransferase"/>
</dbReference>
<organism evidence="2 3">
    <name type="scientific">Litchfieldia luteola</name>
    <dbReference type="NCBI Taxonomy" id="682179"/>
    <lineage>
        <taxon>Bacteria</taxon>
        <taxon>Bacillati</taxon>
        <taxon>Bacillota</taxon>
        <taxon>Bacilli</taxon>
        <taxon>Bacillales</taxon>
        <taxon>Bacillaceae</taxon>
        <taxon>Litchfieldia</taxon>
    </lineage>
</organism>
<sequence length="159" mass="18268">MTTIQLGFYKPEYQTIVEDYYLPPEQQEFTALPSDALEACETDSERHPVVILYANQPAGFFVLHDWEGVKTYSDNQDAILLRAYSVNHLFQGKGIAKKSLEILPPFVKEHFPKKREIILAVNHGNSVAQHLYQKAGFVDKGIRVMVRKGEQFVFHMNLK</sequence>
<dbReference type="PROSITE" id="PS51186">
    <property type="entry name" value="GNAT"/>
    <property type="match status" value="1"/>
</dbReference>
<evidence type="ECO:0000259" key="1">
    <source>
        <dbReference type="PROSITE" id="PS51186"/>
    </source>
</evidence>
<name>A0ABR9QFI4_9BACI</name>